<dbReference type="GO" id="GO:0000278">
    <property type="term" value="P:mitotic cell cycle"/>
    <property type="evidence" value="ECO:0007669"/>
    <property type="project" value="TreeGrafter"/>
</dbReference>
<dbReference type="GO" id="GO:0007051">
    <property type="term" value="P:spindle organization"/>
    <property type="evidence" value="ECO:0007669"/>
    <property type="project" value="TreeGrafter"/>
</dbReference>
<gene>
    <name evidence="5" type="ORF">SBAD_LOCUS11892</name>
</gene>
<dbReference type="GO" id="GO:0000922">
    <property type="term" value="C:spindle pole"/>
    <property type="evidence" value="ECO:0007669"/>
    <property type="project" value="TreeGrafter"/>
</dbReference>
<keyword evidence="6" id="KW-1185">Reference proteome</keyword>
<proteinExistence type="predicted"/>
<keyword evidence="3" id="KW-0112">Calmodulin-binding</keyword>
<dbReference type="OrthoDB" id="5870774at2759"/>
<dbReference type="Proteomes" id="UP000270296">
    <property type="component" value="Unassembled WGS sequence"/>
</dbReference>
<dbReference type="GO" id="GO:0005737">
    <property type="term" value="C:cytoplasm"/>
    <property type="evidence" value="ECO:0007669"/>
    <property type="project" value="UniProtKB-SubCell"/>
</dbReference>
<evidence type="ECO:0000313" key="7">
    <source>
        <dbReference type="WBParaSite" id="SBAD_0001229001-mRNA-1"/>
    </source>
</evidence>
<evidence type="ECO:0000256" key="1">
    <source>
        <dbReference type="ARBA" id="ARBA00004496"/>
    </source>
</evidence>
<protein>
    <submittedName>
        <fullName evidence="7">Calponin-homology (CH) domain-containing protein</fullName>
    </submittedName>
</protein>
<evidence type="ECO:0000313" key="6">
    <source>
        <dbReference type="Proteomes" id="UP000270296"/>
    </source>
</evidence>
<dbReference type="PANTHER" id="PTHR22706:SF1">
    <property type="entry name" value="ASSEMBLY FACTOR FOR SPINDLE MICROTUBULES"/>
    <property type="match status" value="1"/>
</dbReference>
<accession>A0A183J7P5</accession>
<dbReference type="Pfam" id="PF00307">
    <property type="entry name" value="CH"/>
    <property type="match status" value="1"/>
</dbReference>
<evidence type="ECO:0000313" key="5">
    <source>
        <dbReference type="EMBL" id="VDP43825.1"/>
    </source>
</evidence>
<dbReference type="SUPFAM" id="SSF47576">
    <property type="entry name" value="Calponin-homology domain, CH-domain"/>
    <property type="match status" value="1"/>
</dbReference>
<feature type="domain" description="Calponin-homology (CH)" evidence="4">
    <location>
        <begin position="121"/>
        <end position="238"/>
    </location>
</feature>
<organism evidence="7">
    <name type="scientific">Soboliphyme baturini</name>
    <dbReference type="NCBI Taxonomy" id="241478"/>
    <lineage>
        <taxon>Eukaryota</taxon>
        <taxon>Metazoa</taxon>
        <taxon>Ecdysozoa</taxon>
        <taxon>Nematoda</taxon>
        <taxon>Enoplea</taxon>
        <taxon>Dorylaimia</taxon>
        <taxon>Dioctophymatida</taxon>
        <taxon>Dioctophymatoidea</taxon>
        <taxon>Soboliphymatidae</taxon>
        <taxon>Soboliphyme</taxon>
    </lineage>
</organism>
<sequence length="404" mass="46428">MLLSVRPVWLRIGLESIFSETIPHGNNVSDVRVLVRFILLRVFSDPALARQYSFKNIIHYQKQGFSTAIGKHFLYRFLTLFIFLDFATAADILSFRYSLFKPKSSFESVKDLLTALAKEFISPQRDMLKELSRIDYTPRYEQSWLHEYKVTVSNLTEDFRDGVILTRLAEILQRDWSLECELWGPPISRLQKLHNVSVSVKSLAAYGIVVSDVSCPKLVAGDEQEIVKVLQRLAIRNLTVTTDPFEIQRELVNLRILLRKSTSKAGEKLLASHMPPDTLLLAYWCATVLAFFDIEFDPDIRNIDEPILLRVISFYVPNMIPDGMIKDGPSLNSACLQEPTTSGRQLFVGNRLYYRKLLTNVVRDCKICCLASDYVYFEVISVCFTGFEAWNFEKAISQNLHNKK</sequence>
<dbReference type="WBParaSite" id="SBAD_0001229001-mRNA-1">
    <property type="protein sequence ID" value="SBAD_0001229001-mRNA-1"/>
    <property type="gene ID" value="SBAD_0001229001"/>
</dbReference>
<comment type="subcellular location">
    <subcellularLocation>
        <location evidence="1">Cytoplasm</location>
    </subcellularLocation>
</comment>
<dbReference type="InterPro" id="IPR036872">
    <property type="entry name" value="CH_dom_sf"/>
</dbReference>
<keyword evidence="2" id="KW-0963">Cytoplasm</keyword>
<dbReference type="InterPro" id="IPR051185">
    <property type="entry name" value="ASPM"/>
</dbReference>
<evidence type="ECO:0000259" key="4">
    <source>
        <dbReference type="PROSITE" id="PS50021"/>
    </source>
</evidence>
<reference evidence="5 6" key="2">
    <citation type="submission" date="2018-11" db="EMBL/GenBank/DDBJ databases">
        <authorList>
            <consortium name="Pathogen Informatics"/>
        </authorList>
    </citation>
    <scope>NUCLEOTIDE SEQUENCE [LARGE SCALE GENOMIC DNA]</scope>
</reference>
<reference evidence="7" key="1">
    <citation type="submission" date="2016-06" db="UniProtKB">
        <authorList>
            <consortium name="WormBaseParasite"/>
        </authorList>
    </citation>
    <scope>IDENTIFICATION</scope>
</reference>
<evidence type="ECO:0000256" key="3">
    <source>
        <dbReference type="ARBA" id="ARBA00022860"/>
    </source>
</evidence>
<dbReference type="GO" id="GO:0051295">
    <property type="term" value="P:establishment of meiotic spindle localization"/>
    <property type="evidence" value="ECO:0007669"/>
    <property type="project" value="TreeGrafter"/>
</dbReference>
<evidence type="ECO:0000256" key="2">
    <source>
        <dbReference type="ARBA" id="ARBA00022490"/>
    </source>
</evidence>
<name>A0A183J7P5_9BILA</name>
<dbReference type="PANTHER" id="PTHR22706">
    <property type="entry name" value="ASSEMBLY FACTOR FOR SPINDLE MICROTUBULES"/>
    <property type="match status" value="1"/>
</dbReference>
<dbReference type="AlphaFoldDB" id="A0A183J7P5"/>
<dbReference type="GO" id="GO:0005516">
    <property type="term" value="F:calmodulin binding"/>
    <property type="evidence" value="ECO:0007669"/>
    <property type="project" value="UniProtKB-KW"/>
</dbReference>
<dbReference type="PROSITE" id="PS50021">
    <property type="entry name" value="CH"/>
    <property type="match status" value="1"/>
</dbReference>
<dbReference type="EMBL" id="UZAM01016567">
    <property type="protein sequence ID" value="VDP43825.1"/>
    <property type="molecule type" value="Genomic_DNA"/>
</dbReference>
<dbReference type="Gene3D" id="1.10.418.10">
    <property type="entry name" value="Calponin-like domain"/>
    <property type="match status" value="1"/>
</dbReference>
<dbReference type="InterPro" id="IPR001715">
    <property type="entry name" value="CH_dom"/>
</dbReference>